<evidence type="ECO:0000256" key="4">
    <source>
        <dbReference type="ARBA" id="ARBA00023136"/>
    </source>
</evidence>
<evidence type="ECO:0000259" key="6">
    <source>
        <dbReference type="PROSITE" id="PS50261"/>
    </source>
</evidence>
<dbReference type="GO" id="GO:0004930">
    <property type="term" value="F:G protein-coupled receptor activity"/>
    <property type="evidence" value="ECO:0007669"/>
    <property type="project" value="TreeGrafter"/>
</dbReference>
<gene>
    <name evidence="8" type="ORF">H072_11174</name>
</gene>
<feature type="transmembrane region" description="Helical" evidence="5">
    <location>
        <begin position="29"/>
        <end position="49"/>
    </location>
</feature>
<dbReference type="PRINTS" id="PR02001">
    <property type="entry name" value="GCR1CAMPR"/>
</dbReference>
<keyword evidence="3 5" id="KW-1133">Transmembrane helix</keyword>
<dbReference type="InterPro" id="IPR017452">
    <property type="entry name" value="GPCR_Rhodpsn_7TM"/>
</dbReference>
<reference evidence="9" key="2">
    <citation type="submission" date="2013-04" db="EMBL/GenBank/DDBJ databases">
        <title>Genomic mechanisms accounting for the adaptation to parasitism in nematode-trapping fungi.</title>
        <authorList>
            <person name="Ahren D.G."/>
        </authorList>
    </citation>
    <scope>NUCLEOTIDE SEQUENCE [LARGE SCALE GENOMIC DNA]</scope>
    <source>
        <strain evidence="9">CBS 200.50</strain>
    </source>
</reference>
<feature type="transmembrane region" description="Helical" evidence="5">
    <location>
        <begin position="298"/>
        <end position="316"/>
    </location>
</feature>
<evidence type="ECO:0000256" key="5">
    <source>
        <dbReference type="SAM" id="Phobius"/>
    </source>
</evidence>
<dbReference type="PANTHER" id="PTHR23112">
    <property type="entry name" value="G PROTEIN-COUPLED RECEPTOR 157-RELATED"/>
    <property type="match status" value="1"/>
</dbReference>
<keyword evidence="4 5" id="KW-0472">Membrane</keyword>
<feature type="domain" description="G-protein coupled receptors family 2 profile 2" evidence="6">
    <location>
        <begin position="23"/>
        <end position="199"/>
    </location>
</feature>
<keyword evidence="9" id="KW-1185">Reference proteome</keyword>
<feature type="transmembrane region" description="Helical" evidence="5">
    <location>
        <begin position="188"/>
        <end position="206"/>
    </location>
</feature>
<dbReference type="OMA" id="FYSPDMT"/>
<feature type="transmembrane region" description="Helical" evidence="5">
    <location>
        <begin position="61"/>
        <end position="83"/>
    </location>
</feature>
<dbReference type="InterPro" id="IPR022596">
    <property type="entry name" value="GPR1/2/3_C"/>
</dbReference>
<feature type="domain" description="G-protein coupled receptors family 1 profile" evidence="7">
    <location>
        <begin position="40"/>
        <end position="347"/>
    </location>
</feature>
<evidence type="ECO:0000313" key="9">
    <source>
        <dbReference type="Proteomes" id="UP000015100"/>
    </source>
</evidence>
<dbReference type="PROSITE" id="PS50261">
    <property type="entry name" value="G_PROTEIN_RECEP_F2_4"/>
    <property type="match status" value="1"/>
</dbReference>
<dbReference type="Pfam" id="PF11970">
    <property type="entry name" value="GPR_Gpa2_C"/>
    <property type="match status" value="1"/>
</dbReference>
<dbReference type="SUPFAM" id="SSF81321">
    <property type="entry name" value="Family A G protein-coupled receptor-like"/>
    <property type="match status" value="1"/>
</dbReference>
<dbReference type="Proteomes" id="UP000015100">
    <property type="component" value="Unassembled WGS sequence"/>
</dbReference>
<dbReference type="InterPro" id="IPR017981">
    <property type="entry name" value="GPCR_2-like_7TM"/>
</dbReference>
<comment type="subcellular location">
    <subcellularLocation>
        <location evidence="1">Membrane</location>
        <topology evidence="1">Multi-pass membrane protein</topology>
    </subcellularLocation>
</comment>
<organism evidence="8 9">
    <name type="scientific">Dactylellina haptotyla (strain CBS 200.50)</name>
    <name type="common">Nematode-trapping fungus</name>
    <name type="synonym">Monacrosporium haptotylum</name>
    <dbReference type="NCBI Taxonomy" id="1284197"/>
    <lineage>
        <taxon>Eukaryota</taxon>
        <taxon>Fungi</taxon>
        <taxon>Dikarya</taxon>
        <taxon>Ascomycota</taxon>
        <taxon>Pezizomycotina</taxon>
        <taxon>Orbiliomycetes</taxon>
        <taxon>Orbiliales</taxon>
        <taxon>Orbiliaceae</taxon>
        <taxon>Dactylellina</taxon>
    </lineage>
</organism>
<dbReference type="STRING" id="1284197.S8B8R5"/>
<feature type="transmembrane region" description="Helical" evidence="5">
    <location>
        <begin position="148"/>
        <end position="168"/>
    </location>
</feature>
<protein>
    <recommendedName>
        <fullName evidence="10">G-protein coupled receptors family 2 profile 2 domain-containing protein</fullName>
    </recommendedName>
</protein>
<dbReference type="HOGENOM" id="CLU_052065_0_0_1"/>
<dbReference type="InterPro" id="IPR023041">
    <property type="entry name" value="Glucose_rcpt_Git3-like_N"/>
</dbReference>
<sequence>MMLPDLLDRRSGALAAPATAWGDRVLNQVLFAVALSSALGAGWVMLSYACIKELRSYRHQLILGLAVSDFLMAVNFMFSAGFHVGGDDLALPENKTTCTVNGFLTQVFVVQTDWWILIIAIVTYIILGNFKSASHFMQTHVWIPWLPPWIVSIIIAVVCQAVVGYGYIGGWCWLTSDMNRLLVNFIPRWIIVIAIAIIYARLYMIVRKARKWDMEDRNPIPSDDVADTSVILVTVSQSQKRHTIGTIGRTAGDPPAYESGEVSSYSQRVVFNSASMSHGQNQPLNADQLKRIAKKMMVYPLAYAIIWACPTSIRIYQGVTGLRAPLWVTILDKSCIVVQGLIDAIVYGLNERAWQGWRDHINRVIYENQGGQIIG</sequence>
<dbReference type="InterPro" id="IPR022343">
    <property type="entry name" value="GCR1-cAMP_receptor"/>
</dbReference>
<feature type="transmembrane region" description="Helical" evidence="5">
    <location>
        <begin position="103"/>
        <end position="127"/>
    </location>
</feature>
<dbReference type="GO" id="GO:0007166">
    <property type="term" value="P:cell surface receptor signaling pathway"/>
    <property type="evidence" value="ECO:0007669"/>
    <property type="project" value="InterPro"/>
</dbReference>
<evidence type="ECO:0000256" key="1">
    <source>
        <dbReference type="ARBA" id="ARBA00004141"/>
    </source>
</evidence>
<dbReference type="GO" id="GO:0005886">
    <property type="term" value="C:plasma membrane"/>
    <property type="evidence" value="ECO:0007669"/>
    <property type="project" value="TreeGrafter"/>
</dbReference>
<dbReference type="PROSITE" id="PS50262">
    <property type="entry name" value="G_PROTEIN_RECEP_F1_2"/>
    <property type="match status" value="1"/>
</dbReference>
<dbReference type="AlphaFoldDB" id="S8B8R5"/>
<reference evidence="8 9" key="1">
    <citation type="journal article" date="2013" name="PLoS Genet.">
        <title>Genomic mechanisms accounting for the adaptation to parasitism in nematode-trapping fungi.</title>
        <authorList>
            <person name="Meerupati T."/>
            <person name="Andersson K.M."/>
            <person name="Friman E."/>
            <person name="Kumar D."/>
            <person name="Tunlid A."/>
            <person name="Ahren D."/>
        </authorList>
    </citation>
    <scope>NUCLEOTIDE SEQUENCE [LARGE SCALE GENOMIC DNA]</scope>
    <source>
        <strain evidence="8 9">CBS 200.50</strain>
    </source>
</reference>
<dbReference type="OrthoDB" id="100006at2759"/>
<dbReference type="PANTHER" id="PTHR23112:SF0">
    <property type="entry name" value="TRANSMEMBRANE PROTEIN 116"/>
    <property type="match status" value="1"/>
</dbReference>
<dbReference type="eggNOG" id="ENOG502RZ52">
    <property type="taxonomic scope" value="Eukaryota"/>
</dbReference>
<proteinExistence type="predicted"/>
<dbReference type="EMBL" id="AQGS01001140">
    <property type="protein sequence ID" value="EPS35428.1"/>
    <property type="molecule type" value="Genomic_DNA"/>
</dbReference>
<evidence type="ECO:0000313" key="8">
    <source>
        <dbReference type="EMBL" id="EPS35428.1"/>
    </source>
</evidence>
<dbReference type="Gene3D" id="1.20.1070.10">
    <property type="entry name" value="Rhodopsin 7-helix transmembrane proteins"/>
    <property type="match status" value="1"/>
</dbReference>
<name>S8B8R5_DACHA</name>
<evidence type="ECO:0000256" key="3">
    <source>
        <dbReference type="ARBA" id="ARBA00022989"/>
    </source>
</evidence>
<dbReference type="GO" id="GO:0007189">
    <property type="term" value="P:adenylate cyclase-activating G protein-coupled receptor signaling pathway"/>
    <property type="evidence" value="ECO:0007669"/>
    <property type="project" value="TreeGrafter"/>
</dbReference>
<accession>S8B8R5</accession>
<keyword evidence="2 5" id="KW-0812">Transmembrane</keyword>
<evidence type="ECO:0000256" key="2">
    <source>
        <dbReference type="ARBA" id="ARBA00022692"/>
    </source>
</evidence>
<comment type="caution">
    <text evidence="8">The sequence shown here is derived from an EMBL/GenBank/DDBJ whole genome shotgun (WGS) entry which is preliminary data.</text>
</comment>
<evidence type="ECO:0008006" key="10">
    <source>
        <dbReference type="Google" id="ProtNLM"/>
    </source>
</evidence>
<evidence type="ECO:0000259" key="7">
    <source>
        <dbReference type="PROSITE" id="PS50262"/>
    </source>
</evidence>
<dbReference type="Pfam" id="PF11710">
    <property type="entry name" value="Git3"/>
    <property type="match status" value="1"/>
</dbReference>